<proteinExistence type="predicted"/>
<dbReference type="Gene3D" id="3.40.50.20">
    <property type="match status" value="1"/>
</dbReference>
<dbReference type="PANTHER" id="PTHR21621:SF0">
    <property type="entry name" value="BETA-CITRYLGLUTAMATE SYNTHASE B-RELATED"/>
    <property type="match status" value="1"/>
</dbReference>
<dbReference type="GO" id="GO:0046872">
    <property type="term" value="F:metal ion binding"/>
    <property type="evidence" value="ECO:0007669"/>
    <property type="project" value="UniProtKB-KW"/>
</dbReference>
<accession>A0A1H6DXQ8</accession>
<feature type="domain" description="ATP-grasp" evidence="5">
    <location>
        <begin position="98"/>
        <end position="281"/>
    </location>
</feature>
<dbReference type="Gene3D" id="3.30.1490.20">
    <property type="entry name" value="ATP-grasp fold, A domain"/>
    <property type="match status" value="1"/>
</dbReference>
<keyword evidence="2 4" id="KW-0547">Nucleotide-binding</keyword>
<keyword evidence="6" id="KW-0436">Ligase</keyword>
<dbReference type="Pfam" id="PF08443">
    <property type="entry name" value="RimK"/>
    <property type="match status" value="1"/>
</dbReference>
<evidence type="ECO:0000256" key="3">
    <source>
        <dbReference type="ARBA" id="ARBA00022840"/>
    </source>
</evidence>
<organism evidence="6 7">
    <name type="scientific">Thermomonospora echinospora</name>
    <dbReference type="NCBI Taxonomy" id="1992"/>
    <lineage>
        <taxon>Bacteria</taxon>
        <taxon>Bacillati</taxon>
        <taxon>Actinomycetota</taxon>
        <taxon>Actinomycetes</taxon>
        <taxon>Streptosporangiales</taxon>
        <taxon>Thermomonosporaceae</taxon>
        <taxon>Thermomonospora</taxon>
    </lineage>
</organism>
<evidence type="ECO:0000259" key="5">
    <source>
        <dbReference type="PROSITE" id="PS50975"/>
    </source>
</evidence>
<evidence type="ECO:0000256" key="2">
    <source>
        <dbReference type="ARBA" id="ARBA00022741"/>
    </source>
</evidence>
<keyword evidence="1" id="KW-0479">Metal-binding</keyword>
<sequence length="293" mass="30151">MSGPLTDGPVVVLASRVRAEEKRILAALRRRGVDCAHADTRTLAGAPTGSAADRPLVLNREIGHARAVYAGTLLEAGGAVVVNSAAATEVCGDKWRTALALGQAGLPTPRTHLALTPEAALTALDELGYPAVVKPLVGSWGRLVTRVADRAMAAAVLEHVAALPSPRAHIVLAQELVAGGRSIRVVVVGGEALGATWHRTEGWRANVARGASAQALALRPDQAKLAVRAADATGAEIAGVDLIEDADGRPRVLEVNHGVEFTGFQDATGIDVAGHIADHLVTRKACLEAGGDA</sequence>
<dbReference type="InterPro" id="IPR011761">
    <property type="entry name" value="ATP-grasp"/>
</dbReference>
<dbReference type="GO" id="GO:0005737">
    <property type="term" value="C:cytoplasm"/>
    <property type="evidence" value="ECO:0007669"/>
    <property type="project" value="TreeGrafter"/>
</dbReference>
<reference evidence="7" key="1">
    <citation type="submission" date="2016-10" db="EMBL/GenBank/DDBJ databases">
        <authorList>
            <person name="Varghese N."/>
            <person name="Submissions S."/>
        </authorList>
    </citation>
    <scope>NUCLEOTIDE SEQUENCE [LARGE SCALE GENOMIC DNA]</scope>
    <source>
        <strain evidence="7">DSM 43163</strain>
    </source>
</reference>
<gene>
    <name evidence="6" type="ORF">SAMN04489712_12529</name>
</gene>
<dbReference type="RefSeq" id="WP_103943939.1">
    <property type="nucleotide sequence ID" value="NZ_FNVO01000025.1"/>
</dbReference>
<dbReference type="PROSITE" id="PS50975">
    <property type="entry name" value="ATP_GRASP"/>
    <property type="match status" value="1"/>
</dbReference>
<dbReference type="GO" id="GO:0005524">
    <property type="term" value="F:ATP binding"/>
    <property type="evidence" value="ECO:0007669"/>
    <property type="project" value="UniProtKB-UniRule"/>
</dbReference>
<dbReference type="GO" id="GO:0009432">
    <property type="term" value="P:SOS response"/>
    <property type="evidence" value="ECO:0007669"/>
    <property type="project" value="TreeGrafter"/>
</dbReference>
<dbReference type="InterPro" id="IPR013651">
    <property type="entry name" value="ATP-grasp_RimK-type"/>
</dbReference>
<dbReference type="EMBL" id="FNVO01000025">
    <property type="protein sequence ID" value="SEG90068.1"/>
    <property type="molecule type" value="Genomic_DNA"/>
</dbReference>
<dbReference type="Proteomes" id="UP000236723">
    <property type="component" value="Unassembled WGS sequence"/>
</dbReference>
<keyword evidence="3 4" id="KW-0067">ATP-binding</keyword>
<evidence type="ECO:0000256" key="4">
    <source>
        <dbReference type="PROSITE-ProRule" id="PRU00409"/>
    </source>
</evidence>
<keyword evidence="7" id="KW-1185">Reference proteome</keyword>
<dbReference type="OrthoDB" id="150319at2"/>
<dbReference type="Pfam" id="PF22626">
    <property type="entry name" value="LysX_preATP_grasp"/>
    <property type="match status" value="1"/>
</dbReference>
<evidence type="ECO:0000313" key="7">
    <source>
        <dbReference type="Proteomes" id="UP000236723"/>
    </source>
</evidence>
<dbReference type="GO" id="GO:0018169">
    <property type="term" value="F:ribosomal S6-glutamic acid ligase activity"/>
    <property type="evidence" value="ECO:0007669"/>
    <property type="project" value="TreeGrafter"/>
</dbReference>
<name>A0A1H6DXQ8_9ACTN</name>
<dbReference type="NCBIfam" id="TIGR00768">
    <property type="entry name" value="rimK_fam"/>
    <property type="match status" value="1"/>
</dbReference>
<dbReference type="SUPFAM" id="SSF52440">
    <property type="entry name" value="PreATP-grasp domain"/>
    <property type="match status" value="1"/>
</dbReference>
<evidence type="ECO:0000256" key="1">
    <source>
        <dbReference type="ARBA" id="ARBA00022723"/>
    </source>
</evidence>
<dbReference type="AlphaFoldDB" id="A0A1H6DXQ8"/>
<dbReference type="InterPro" id="IPR013815">
    <property type="entry name" value="ATP_grasp_subdomain_1"/>
</dbReference>
<protein>
    <submittedName>
        <fullName evidence="6">[lysine-biosynthesis-protein LysW]---L-2-aminoadipate ligase</fullName>
    </submittedName>
</protein>
<dbReference type="SUPFAM" id="SSF56059">
    <property type="entry name" value="Glutathione synthetase ATP-binding domain-like"/>
    <property type="match status" value="1"/>
</dbReference>
<dbReference type="InterPro" id="IPR054562">
    <property type="entry name" value="LysX/ArgX_preATP_grasp"/>
</dbReference>
<dbReference type="Gene3D" id="3.30.470.20">
    <property type="entry name" value="ATP-grasp fold, B domain"/>
    <property type="match status" value="1"/>
</dbReference>
<dbReference type="InterPro" id="IPR004666">
    <property type="entry name" value="Rp_bS6_RimK/Lys_biosynth_LsyX"/>
</dbReference>
<dbReference type="InterPro" id="IPR016185">
    <property type="entry name" value="PreATP-grasp_dom_sf"/>
</dbReference>
<dbReference type="PANTHER" id="PTHR21621">
    <property type="entry name" value="RIBOSOMAL PROTEIN S6 MODIFICATION PROTEIN"/>
    <property type="match status" value="1"/>
</dbReference>
<evidence type="ECO:0000313" key="6">
    <source>
        <dbReference type="EMBL" id="SEG90068.1"/>
    </source>
</evidence>